<proteinExistence type="predicted"/>
<dbReference type="PROSITE" id="PS51186">
    <property type="entry name" value="GNAT"/>
    <property type="match status" value="2"/>
</dbReference>
<dbReference type="Proteomes" id="UP000676194">
    <property type="component" value="Chromosome"/>
</dbReference>
<dbReference type="RefSeq" id="WP_213493904.1">
    <property type="nucleotide sequence ID" value="NZ_CP074694.1"/>
</dbReference>
<name>A0A8E6B453_9BACT</name>
<dbReference type="Gene3D" id="3.40.630.30">
    <property type="match status" value="2"/>
</dbReference>
<keyword evidence="1 4" id="KW-0808">Transferase</keyword>
<dbReference type="CDD" id="cd04301">
    <property type="entry name" value="NAT_SF"/>
    <property type="match status" value="1"/>
</dbReference>
<dbReference type="GO" id="GO:0016747">
    <property type="term" value="F:acyltransferase activity, transferring groups other than amino-acyl groups"/>
    <property type="evidence" value="ECO:0007669"/>
    <property type="project" value="InterPro"/>
</dbReference>
<dbReference type="AlphaFoldDB" id="A0A8E6B453"/>
<dbReference type="PANTHER" id="PTHR43877">
    <property type="entry name" value="AMINOALKYLPHOSPHONATE N-ACETYLTRANSFERASE-RELATED-RELATED"/>
    <property type="match status" value="1"/>
</dbReference>
<dbReference type="EMBL" id="CP074694">
    <property type="protein sequence ID" value="QVL30020.1"/>
    <property type="molecule type" value="Genomic_DNA"/>
</dbReference>
<accession>A0A8E6B453</accession>
<dbReference type="InterPro" id="IPR050832">
    <property type="entry name" value="Bact_Acetyltransf"/>
</dbReference>
<organism evidence="4 5">
    <name type="scientific">Telmatocola sphagniphila</name>
    <dbReference type="NCBI Taxonomy" id="1123043"/>
    <lineage>
        <taxon>Bacteria</taxon>
        <taxon>Pseudomonadati</taxon>
        <taxon>Planctomycetota</taxon>
        <taxon>Planctomycetia</taxon>
        <taxon>Gemmatales</taxon>
        <taxon>Gemmataceae</taxon>
    </lineage>
</organism>
<keyword evidence="2 4" id="KW-0012">Acyltransferase</keyword>
<dbReference type="KEGG" id="tsph:KIH39_14215"/>
<gene>
    <name evidence="4" type="ORF">KIH39_14215</name>
</gene>
<feature type="domain" description="N-acetyltransferase" evidence="3">
    <location>
        <begin position="181"/>
        <end position="322"/>
    </location>
</feature>
<dbReference type="InterPro" id="IPR000182">
    <property type="entry name" value="GNAT_dom"/>
</dbReference>
<evidence type="ECO:0000256" key="1">
    <source>
        <dbReference type="ARBA" id="ARBA00022679"/>
    </source>
</evidence>
<evidence type="ECO:0000313" key="5">
    <source>
        <dbReference type="Proteomes" id="UP000676194"/>
    </source>
</evidence>
<dbReference type="Pfam" id="PF00583">
    <property type="entry name" value="Acetyltransf_1"/>
    <property type="match status" value="2"/>
</dbReference>
<evidence type="ECO:0000313" key="4">
    <source>
        <dbReference type="EMBL" id="QVL30020.1"/>
    </source>
</evidence>
<evidence type="ECO:0000256" key="2">
    <source>
        <dbReference type="ARBA" id="ARBA00023315"/>
    </source>
</evidence>
<dbReference type="EC" id="2.3.1.-" evidence="4"/>
<dbReference type="InterPro" id="IPR016181">
    <property type="entry name" value="Acyl_CoA_acyltransferase"/>
</dbReference>
<dbReference type="SUPFAM" id="SSF55729">
    <property type="entry name" value="Acyl-CoA N-acyltransferases (Nat)"/>
    <property type="match status" value="2"/>
</dbReference>
<keyword evidence="5" id="KW-1185">Reference proteome</keyword>
<sequence>MIEYRSFRNTDPPGITEVWNSAFSGRGAYPIRNASVFDETIFNKIYFDPQGLIVAVEEGFTLGFVHAGFSTNASQSGLDHKKGVICAVAVKNGFLRLGIGRELIRRAEAYLCANGAETIVAGGMKPNNPFYFGIYGGSDSPGFLLSDTAAEPFFQTNGYKPLQRCIIIHRDLEAPMQLADPRFTFFKRRLEFEVVPRMKAETWWQVCKWGEMEPVECRLVEKDTDTVIARAYYWEMVEFGRKWEAPAVGLLDLEVNEGLRGQGLGKYLLYQVLRHLQEQFFRIVEMQVIDTNVSALHMFEKLGFECVDEGYSYEKVVEPTNPSSSSPTSA</sequence>
<evidence type="ECO:0000259" key="3">
    <source>
        <dbReference type="PROSITE" id="PS51186"/>
    </source>
</evidence>
<reference evidence="4" key="1">
    <citation type="submission" date="2021-05" db="EMBL/GenBank/DDBJ databases">
        <title>Complete genome sequence of the cellulolytic planctomycete Telmatocola sphagniphila SP2T and characterization of the first cellulase from planctomycetes.</title>
        <authorList>
            <person name="Rakitin A.L."/>
            <person name="Beletsky A.V."/>
            <person name="Naumoff D.G."/>
            <person name="Kulichevskaya I.S."/>
            <person name="Mardanov A.V."/>
            <person name="Ravin N.V."/>
            <person name="Dedysh S.N."/>
        </authorList>
    </citation>
    <scope>NUCLEOTIDE SEQUENCE</scope>
    <source>
        <strain evidence="4">SP2T</strain>
    </source>
</reference>
<feature type="domain" description="N-acetyltransferase" evidence="3">
    <location>
        <begin position="2"/>
        <end position="181"/>
    </location>
</feature>
<protein>
    <submittedName>
        <fullName evidence="4">GNAT family N-acetyltransferase</fullName>
        <ecNumber evidence="4">2.3.1.-</ecNumber>
    </submittedName>
</protein>